<evidence type="ECO:0000313" key="3">
    <source>
        <dbReference type="Proteomes" id="UP000828251"/>
    </source>
</evidence>
<gene>
    <name evidence="2" type="ORF">J1N35_000043</name>
</gene>
<protein>
    <recommendedName>
        <fullName evidence="1">RNase H type-1 domain-containing protein</fullName>
    </recommendedName>
</protein>
<dbReference type="Pfam" id="PF13456">
    <property type="entry name" value="RVT_3"/>
    <property type="match status" value="1"/>
</dbReference>
<organism evidence="2 3">
    <name type="scientific">Gossypium stocksii</name>
    <dbReference type="NCBI Taxonomy" id="47602"/>
    <lineage>
        <taxon>Eukaryota</taxon>
        <taxon>Viridiplantae</taxon>
        <taxon>Streptophyta</taxon>
        <taxon>Embryophyta</taxon>
        <taxon>Tracheophyta</taxon>
        <taxon>Spermatophyta</taxon>
        <taxon>Magnoliopsida</taxon>
        <taxon>eudicotyledons</taxon>
        <taxon>Gunneridae</taxon>
        <taxon>Pentapetalae</taxon>
        <taxon>rosids</taxon>
        <taxon>malvids</taxon>
        <taxon>Malvales</taxon>
        <taxon>Malvaceae</taxon>
        <taxon>Malvoideae</taxon>
        <taxon>Gossypium</taxon>
    </lineage>
</organism>
<name>A0A9D3WGF1_9ROSI</name>
<evidence type="ECO:0000259" key="1">
    <source>
        <dbReference type="Pfam" id="PF13456"/>
    </source>
</evidence>
<evidence type="ECO:0000313" key="2">
    <source>
        <dbReference type="EMBL" id="KAH1128665.1"/>
    </source>
</evidence>
<dbReference type="GO" id="GO:0003676">
    <property type="term" value="F:nucleic acid binding"/>
    <property type="evidence" value="ECO:0007669"/>
    <property type="project" value="InterPro"/>
</dbReference>
<accession>A0A9D3WGF1</accession>
<dbReference type="Proteomes" id="UP000828251">
    <property type="component" value="Unassembled WGS sequence"/>
</dbReference>
<dbReference type="InterPro" id="IPR002156">
    <property type="entry name" value="RNaseH_domain"/>
</dbReference>
<dbReference type="EMBL" id="JAIQCV010000001">
    <property type="protein sequence ID" value="KAH1128665.1"/>
    <property type="molecule type" value="Genomic_DNA"/>
</dbReference>
<dbReference type="OrthoDB" id="1741277at2759"/>
<dbReference type="GO" id="GO:0004523">
    <property type="term" value="F:RNA-DNA hybrid ribonuclease activity"/>
    <property type="evidence" value="ECO:0007669"/>
    <property type="project" value="InterPro"/>
</dbReference>
<comment type="caution">
    <text evidence="2">The sequence shown here is derived from an EMBL/GenBank/DDBJ whole genome shotgun (WGS) entry which is preliminary data.</text>
</comment>
<keyword evidence="3" id="KW-1185">Reference proteome</keyword>
<reference evidence="2 3" key="1">
    <citation type="journal article" date="2021" name="Plant Biotechnol. J.">
        <title>Multi-omics assisted identification of the key and species-specific regulatory components of drought-tolerant mechanisms in Gossypium stocksii.</title>
        <authorList>
            <person name="Yu D."/>
            <person name="Ke L."/>
            <person name="Zhang D."/>
            <person name="Wu Y."/>
            <person name="Sun Y."/>
            <person name="Mei J."/>
            <person name="Sun J."/>
            <person name="Sun Y."/>
        </authorList>
    </citation>
    <scope>NUCLEOTIDE SEQUENCE [LARGE SCALE GENOMIC DNA]</scope>
    <source>
        <strain evidence="3">cv. E1</strain>
        <tissue evidence="2">Leaf</tissue>
    </source>
</reference>
<dbReference type="AlphaFoldDB" id="A0A9D3WGF1"/>
<feature type="domain" description="RNase H type-1" evidence="1">
    <location>
        <begin position="2"/>
        <end position="56"/>
    </location>
</feature>
<proteinExistence type="predicted"/>
<sequence>MSDQNGEWIIGYNIFLGSYSVFEVKLWGILDGLKTLFDRGLDNVMIQIDSLEVVMAI</sequence>